<keyword evidence="5 6" id="KW-0472">Membrane</keyword>
<dbReference type="PANTHER" id="PTHR43124">
    <property type="entry name" value="PURINE EFFLUX PUMP PBUE"/>
    <property type="match status" value="1"/>
</dbReference>
<feature type="transmembrane region" description="Helical" evidence="6">
    <location>
        <begin position="55"/>
        <end position="79"/>
    </location>
</feature>
<feature type="transmembrane region" description="Helical" evidence="6">
    <location>
        <begin position="26"/>
        <end position="48"/>
    </location>
</feature>
<evidence type="ECO:0000256" key="6">
    <source>
        <dbReference type="SAM" id="Phobius"/>
    </source>
</evidence>
<feature type="domain" description="Major facilitator superfamily (MFS) profile" evidence="7">
    <location>
        <begin position="1"/>
        <end position="364"/>
    </location>
</feature>
<evidence type="ECO:0000256" key="2">
    <source>
        <dbReference type="ARBA" id="ARBA00022475"/>
    </source>
</evidence>
<dbReference type="AlphaFoldDB" id="A0A5C5RGT1"/>
<dbReference type="Proteomes" id="UP000317291">
    <property type="component" value="Unassembled WGS sequence"/>
</dbReference>
<dbReference type="PROSITE" id="PS50850">
    <property type="entry name" value="MFS"/>
    <property type="match status" value="1"/>
</dbReference>
<feature type="transmembrane region" description="Helical" evidence="6">
    <location>
        <begin position="311"/>
        <end position="333"/>
    </location>
</feature>
<dbReference type="Pfam" id="PF07690">
    <property type="entry name" value="MFS_1"/>
    <property type="match status" value="1"/>
</dbReference>
<evidence type="ECO:0000313" key="9">
    <source>
        <dbReference type="Proteomes" id="UP000317291"/>
    </source>
</evidence>
<evidence type="ECO:0000256" key="5">
    <source>
        <dbReference type="ARBA" id="ARBA00023136"/>
    </source>
</evidence>
<feature type="transmembrane region" description="Helical" evidence="6">
    <location>
        <begin position="339"/>
        <end position="360"/>
    </location>
</feature>
<keyword evidence="9" id="KW-1185">Reference proteome</keyword>
<evidence type="ECO:0000313" key="8">
    <source>
        <dbReference type="EMBL" id="TWS21613.1"/>
    </source>
</evidence>
<dbReference type="Gene3D" id="1.20.1250.20">
    <property type="entry name" value="MFS general substrate transporter like domains"/>
    <property type="match status" value="1"/>
</dbReference>
<keyword evidence="2" id="KW-1003">Cell membrane</keyword>
<dbReference type="OrthoDB" id="9814237at2"/>
<evidence type="ECO:0000256" key="3">
    <source>
        <dbReference type="ARBA" id="ARBA00022692"/>
    </source>
</evidence>
<protein>
    <submittedName>
        <fullName evidence="8">MFS transporter</fullName>
    </submittedName>
</protein>
<feature type="transmembrane region" description="Helical" evidence="6">
    <location>
        <begin position="274"/>
        <end position="299"/>
    </location>
</feature>
<dbReference type="InterPro" id="IPR020846">
    <property type="entry name" value="MFS_dom"/>
</dbReference>
<name>A0A5C5RGT1_9ACTN</name>
<dbReference type="InterPro" id="IPR036259">
    <property type="entry name" value="MFS_trans_sf"/>
</dbReference>
<evidence type="ECO:0000256" key="4">
    <source>
        <dbReference type="ARBA" id="ARBA00022989"/>
    </source>
</evidence>
<feature type="transmembrane region" description="Helical" evidence="6">
    <location>
        <begin position="117"/>
        <end position="139"/>
    </location>
</feature>
<dbReference type="GO" id="GO:0005886">
    <property type="term" value="C:plasma membrane"/>
    <property type="evidence" value="ECO:0007669"/>
    <property type="project" value="UniProtKB-SubCell"/>
</dbReference>
<accession>A0A5C5RGT1</accession>
<proteinExistence type="predicted"/>
<evidence type="ECO:0000259" key="7">
    <source>
        <dbReference type="PROSITE" id="PS50850"/>
    </source>
</evidence>
<dbReference type="InterPro" id="IPR050189">
    <property type="entry name" value="MFS_Efflux_Transporters"/>
</dbReference>
<keyword evidence="3 6" id="KW-0812">Transmembrane</keyword>
<sequence length="365" mass="35426">MGTSEFMLAGVLPALAADLAVAPSAAGSLVSAFAVGMVLGAPATAALARRWPPRTALLGFLAVFAAAHVVGALAASLPVLLGTRVVAAVANAGFLAVAFTAAAAAVGPERRARALSLLLAGTTVAMVAGVPAGALVGAAAGWRVLFWSVAALCVPPFLAILAAGPIDSGGGERPALRAELVALRGRRTATLLVLTALVNAGTFGAVTFLAVPVEEVLSAAWIPLVLMLFGAGACVGVALVGRVADASPWALLVVYAPLLLSAWTVLAVGGRDWLVLPVIVPVAGLLAFAVGGALITLAIGSAAERAPTMAGSYATAALNVGAVAGPVGAGVALDRFGGTAGPAGFAAAVVAAAIVGGGVLGRPRA</sequence>
<feature type="transmembrane region" description="Helical" evidence="6">
    <location>
        <begin position="249"/>
        <end position="268"/>
    </location>
</feature>
<feature type="transmembrane region" description="Helical" evidence="6">
    <location>
        <begin position="145"/>
        <end position="168"/>
    </location>
</feature>
<comment type="subcellular location">
    <subcellularLocation>
        <location evidence="1">Cell membrane</location>
        <topology evidence="1">Multi-pass membrane protein</topology>
    </subcellularLocation>
</comment>
<reference evidence="8 9" key="1">
    <citation type="submission" date="2019-06" db="EMBL/GenBank/DDBJ databases">
        <title>Tsukamurella conjunctivitidis sp. nov., Tsukamurella assacharolytica sp. nov. and Tsukamurella sputae sp. nov. isolated from patients with conjunctivitis, bacteraemia (lymphoma) and respiratory infection (sputum) in Hong Kong.</title>
        <authorList>
            <person name="Teng J.L.L."/>
            <person name="Lee H.H."/>
            <person name="Fong J.Y.H."/>
            <person name="Fok K.M.N."/>
            <person name="Lau S.K.P."/>
            <person name="Woo P.C.Y."/>
        </authorList>
    </citation>
    <scope>NUCLEOTIDE SEQUENCE [LARGE SCALE GENOMIC DNA]</scope>
    <source>
        <strain evidence="8 9">HKU71</strain>
    </source>
</reference>
<dbReference type="EMBL" id="VIGW01000001">
    <property type="protein sequence ID" value="TWS21613.1"/>
    <property type="molecule type" value="Genomic_DNA"/>
</dbReference>
<dbReference type="PANTHER" id="PTHR43124:SF3">
    <property type="entry name" value="CHLORAMPHENICOL EFFLUX PUMP RV0191"/>
    <property type="match status" value="1"/>
</dbReference>
<dbReference type="InterPro" id="IPR011701">
    <property type="entry name" value="MFS"/>
</dbReference>
<dbReference type="SUPFAM" id="SSF103473">
    <property type="entry name" value="MFS general substrate transporter"/>
    <property type="match status" value="1"/>
</dbReference>
<feature type="transmembrane region" description="Helical" evidence="6">
    <location>
        <begin position="85"/>
        <end position="105"/>
    </location>
</feature>
<organism evidence="8 9">
    <name type="scientific">Tsukamurella asaccharolytica</name>
    <dbReference type="NCBI Taxonomy" id="2592067"/>
    <lineage>
        <taxon>Bacteria</taxon>
        <taxon>Bacillati</taxon>
        <taxon>Actinomycetota</taxon>
        <taxon>Actinomycetes</taxon>
        <taxon>Mycobacteriales</taxon>
        <taxon>Tsukamurellaceae</taxon>
        <taxon>Tsukamurella</taxon>
    </lineage>
</organism>
<feature type="transmembrane region" description="Helical" evidence="6">
    <location>
        <begin position="219"/>
        <end position="240"/>
    </location>
</feature>
<gene>
    <name evidence="8" type="ORF">FK529_01305</name>
</gene>
<comment type="caution">
    <text evidence="8">The sequence shown here is derived from an EMBL/GenBank/DDBJ whole genome shotgun (WGS) entry which is preliminary data.</text>
</comment>
<keyword evidence="4 6" id="KW-1133">Transmembrane helix</keyword>
<feature type="transmembrane region" description="Helical" evidence="6">
    <location>
        <begin position="189"/>
        <end position="213"/>
    </location>
</feature>
<dbReference type="GO" id="GO:0022857">
    <property type="term" value="F:transmembrane transporter activity"/>
    <property type="evidence" value="ECO:0007669"/>
    <property type="project" value="InterPro"/>
</dbReference>
<evidence type="ECO:0000256" key="1">
    <source>
        <dbReference type="ARBA" id="ARBA00004651"/>
    </source>
</evidence>